<sequence length="370" mass="39443">MRMVPEALGRCLRIASRGLCVLAVDGLSHEAALSTLVHARIHPLRSTFPSTSTSAWLTAVTGEDPSVHGALGMVHRAPGADRVTHLVSGDTYGFDTRTRPGSTPPAHALLNAGRTIFDDALACDRPALVVGAELERLTGEWVSALLHGARVVPSQAAASRPSTDPVAVVERTVREVGAVLARAVEAPPLLWAYVNVDDHIHQAGYDARLRMALQLLDTAASRWADAGWSVVAHADHGQTEVTPRADLIDAWARLDHPAFCRMPAGGAGRVRWLYPLPGREQAVEHAARAALGEHALVLTQDELHEQGLLSATPVVRDRIGEVVALAASPAFPVPDPKAAWEHGALSDAEMLVPFAAWNPPLDSILPLDLI</sequence>
<gene>
    <name evidence="1" type="ORF">FY004_07630</name>
</gene>
<organism evidence="1 2">
    <name type="scientific">Streptomyces parvus</name>
    <dbReference type="NCBI Taxonomy" id="66428"/>
    <lineage>
        <taxon>Bacteria</taxon>
        <taxon>Bacillati</taxon>
        <taxon>Actinomycetota</taxon>
        <taxon>Actinomycetes</taxon>
        <taxon>Kitasatosporales</taxon>
        <taxon>Streptomycetaceae</taxon>
        <taxon>Streptomyces</taxon>
    </lineage>
</organism>
<dbReference type="InterPro" id="IPR017850">
    <property type="entry name" value="Alkaline_phosphatase_core_sf"/>
</dbReference>
<dbReference type="SUPFAM" id="SSF53649">
    <property type="entry name" value="Alkaline phosphatase-like"/>
    <property type="match status" value="1"/>
</dbReference>
<comment type="caution">
    <text evidence="1">The sequence shown here is derived from an EMBL/GenBank/DDBJ whole genome shotgun (WGS) entry which is preliminary data.</text>
</comment>
<dbReference type="AlphaFoldDB" id="A0A5D4JJT5"/>
<reference evidence="1 2" key="1">
    <citation type="submission" date="2019-08" db="EMBL/GenBank/DDBJ databases">
        <title>Draft genome for granaticin producer strain Streptomyces parvus C05.</title>
        <authorList>
            <person name="Gonzalez-Pimentel J.L."/>
        </authorList>
    </citation>
    <scope>NUCLEOTIDE SEQUENCE [LARGE SCALE GENOMIC DNA]</scope>
    <source>
        <strain evidence="1 2">C05</strain>
    </source>
</reference>
<proteinExistence type="predicted"/>
<dbReference type="Pfam" id="PF01663">
    <property type="entry name" value="Phosphodiest"/>
    <property type="match status" value="1"/>
</dbReference>
<name>A0A5D4JJT5_9ACTN</name>
<evidence type="ECO:0000313" key="1">
    <source>
        <dbReference type="EMBL" id="TYR65184.1"/>
    </source>
</evidence>
<evidence type="ECO:0000313" key="2">
    <source>
        <dbReference type="Proteomes" id="UP000323242"/>
    </source>
</evidence>
<dbReference type="Proteomes" id="UP000323242">
    <property type="component" value="Unassembled WGS sequence"/>
</dbReference>
<dbReference type="Gene3D" id="3.40.720.10">
    <property type="entry name" value="Alkaline Phosphatase, subunit A"/>
    <property type="match status" value="1"/>
</dbReference>
<keyword evidence="2" id="KW-1185">Reference proteome</keyword>
<dbReference type="EMBL" id="VSZQ01000029">
    <property type="protein sequence ID" value="TYR65184.1"/>
    <property type="molecule type" value="Genomic_DNA"/>
</dbReference>
<accession>A0A5D4JJT5</accession>
<protein>
    <submittedName>
        <fullName evidence="1">Alkaline phosphatase family protein</fullName>
    </submittedName>
</protein>
<dbReference type="InterPro" id="IPR002591">
    <property type="entry name" value="Phosphodiest/P_Trfase"/>
</dbReference>